<feature type="transmembrane region" description="Helical" evidence="1">
    <location>
        <begin position="132"/>
        <end position="152"/>
    </location>
</feature>
<dbReference type="Pfam" id="PF01970">
    <property type="entry name" value="TctA"/>
    <property type="match status" value="1"/>
</dbReference>
<sequence>MIKEIFSIIDLNFIFLVFVGSIAGLFVGAMPGLSVTMATALLVSITFTWEVNSAMALIMGVYTVGVYSGAVTAILINIPGAPSSVATTLDGYPMAKKGDALLALKVAAFYSFIGTIIGLVVLGISAKEVAKLALAFTPMDYFLLSLFGLTTVGSLTSKNFTKGMISAMVGVFISMIGMDPIVGISRFTYGSVNLQRGISIIPALIGLFGFSEVLYQISLKKEKKEMLNVSREKNSLKDILGHWALSIRSSIIGVIIGALPGTGGPIAALLSYEHAKKSTKSPKVPFGEGAIEGIVASEAANNACIGGALIPMLTLAMPGDAVTAVILSAFYVHGLRPGPLLFTETPEMFSVILAGGFVGSIMILLLGLTVAPLLSKVVAIKERHLFPIVVVLCVIGSYAASTHIFDVFLMLIFGIVGYIMRRRDYAVAPMVLGLVLGGIMDSNFRRAMSLISASDNLLNDLFFRPITIILTILVIFSVVSNFISISSIKEKLKK</sequence>
<keyword evidence="1" id="KW-0472">Membrane</keyword>
<feature type="transmembrane region" description="Helical" evidence="1">
    <location>
        <begin position="239"/>
        <end position="259"/>
    </location>
</feature>
<gene>
    <name evidence="3" type="ORF">H8689_03105</name>
</gene>
<feature type="transmembrane region" description="Helical" evidence="1">
    <location>
        <begin position="351"/>
        <end position="374"/>
    </location>
</feature>
<comment type="caution">
    <text evidence="3">The sequence shown here is derived from an EMBL/GenBank/DDBJ whole genome shotgun (WGS) entry which is preliminary data.</text>
</comment>
<dbReference type="PANTHER" id="PTHR35342">
    <property type="entry name" value="TRICARBOXYLIC TRANSPORT PROTEIN"/>
    <property type="match status" value="1"/>
</dbReference>
<dbReference type="Proteomes" id="UP000601522">
    <property type="component" value="Unassembled WGS sequence"/>
</dbReference>
<protein>
    <submittedName>
        <fullName evidence="3">Tripartite tricarboxylate transporter permease</fullName>
    </submittedName>
</protein>
<dbReference type="AlphaFoldDB" id="A0A926IH02"/>
<feature type="transmembrane region" description="Helical" evidence="1">
    <location>
        <begin position="12"/>
        <end position="34"/>
    </location>
</feature>
<evidence type="ECO:0000256" key="1">
    <source>
        <dbReference type="SAM" id="Phobius"/>
    </source>
</evidence>
<reference evidence="3 4" key="1">
    <citation type="submission" date="2020-08" db="EMBL/GenBank/DDBJ databases">
        <title>Genome public.</title>
        <authorList>
            <person name="Liu C."/>
            <person name="Sun Q."/>
        </authorList>
    </citation>
    <scope>NUCLEOTIDE SEQUENCE [LARGE SCALE GENOMIC DNA]</scope>
    <source>
        <strain evidence="3 4">NSJ-26</strain>
    </source>
</reference>
<dbReference type="EMBL" id="JACRTK010000001">
    <property type="protein sequence ID" value="MBC8590127.1"/>
    <property type="molecule type" value="Genomic_DNA"/>
</dbReference>
<feature type="transmembrane region" description="Helical" evidence="1">
    <location>
        <begin position="425"/>
        <end position="442"/>
    </location>
</feature>
<keyword evidence="1" id="KW-0812">Transmembrane</keyword>
<dbReference type="InterPro" id="IPR002823">
    <property type="entry name" value="DUF112_TM"/>
</dbReference>
<feature type="transmembrane region" description="Helical" evidence="1">
    <location>
        <begin position="386"/>
        <end position="413"/>
    </location>
</feature>
<evidence type="ECO:0000259" key="2">
    <source>
        <dbReference type="Pfam" id="PF01970"/>
    </source>
</evidence>
<keyword evidence="4" id="KW-1185">Reference proteome</keyword>
<feature type="transmembrane region" description="Helical" evidence="1">
    <location>
        <begin position="54"/>
        <end position="79"/>
    </location>
</feature>
<feature type="transmembrane region" description="Helical" evidence="1">
    <location>
        <begin position="197"/>
        <end position="218"/>
    </location>
</feature>
<name>A0A926IH02_9FIRM</name>
<organism evidence="3 4">
    <name type="scientific">Wansuia hejianensis</name>
    <dbReference type="NCBI Taxonomy" id="2763667"/>
    <lineage>
        <taxon>Bacteria</taxon>
        <taxon>Bacillati</taxon>
        <taxon>Bacillota</taxon>
        <taxon>Clostridia</taxon>
        <taxon>Lachnospirales</taxon>
        <taxon>Lachnospiraceae</taxon>
        <taxon>Wansuia</taxon>
    </lineage>
</organism>
<keyword evidence="1" id="KW-1133">Transmembrane helix</keyword>
<evidence type="ECO:0000313" key="3">
    <source>
        <dbReference type="EMBL" id="MBC8590127.1"/>
    </source>
</evidence>
<feature type="transmembrane region" description="Helical" evidence="1">
    <location>
        <begin position="308"/>
        <end position="331"/>
    </location>
</feature>
<evidence type="ECO:0000313" key="4">
    <source>
        <dbReference type="Proteomes" id="UP000601522"/>
    </source>
</evidence>
<feature type="transmembrane region" description="Helical" evidence="1">
    <location>
        <begin position="100"/>
        <end position="126"/>
    </location>
</feature>
<accession>A0A926IH02</accession>
<proteinExistence type="predicted"/>
<dbReference type="PANTHER" id="PTHR35342:SF5">
    <property type="entry name" value="TRICARBOXYLIC TRANSPORT PROTEIN"/>
    <property type="match status" value="1"/>
</dbReference>
<feature type="transmembrane region" description="Helical" evidence="1">
    <location>
        <begin position="462"/>
        <end position="485"/>
    </location>
</feature>
<feature type="domain" description="DUF112" evidence="2">
    <location>
        <begin position="14"/>
        <end position="432"/>
    </location>
</feature>
<dbReference type="RefSeq" id="WP_249322953.1">
    <property type="nucleotide sequence ID" value="NZ_JACRTK010000001.1"/>
</dbReference>
<feature type="transmembrane region" description="Helical" evidence="1">
    <location>
        <begin position="164"/>
        <end position="185"/>
    </location>
</feature>